<gene>
    <name evidence="1" type="ORF">SERLADRAFT_432246</name>
</gene>
<name>F8NEM2_SERL9</name>
<dbReference type="RefSeq" id="XP_007312540.1">
    <property type="nucleotide sequence ID" value="XM_007312478.1"/>
</dbReference>
<sequence length="78" mass="8965">MANANNYPYVDASARPCQDYADEQDLFVKPEKCNFKVKEVNFLGMIIGQNRPRMDPEKVQAILEWLKPTCFKGVIQQA</sequence>
<dbReference type="Proteomes" id="UP000008064">
    <property type="component" value="Unassembled WGS sequence"/>
</dbReference>
<dbReference type="InterPro" id="IPR043502">
    <property type="entry name" value="DNA/RNA_pol_sf"/>
</dbReference>
<dbReference type="OrthoDB" id="2684690at2759"/>
<dbReference type="EMBL" id="GL945428">
    <property type="protein sequence ID" value="EGO30656.1"/>
    <property type="molecule type" value="Genomic_DNA"/>
</dbReference>
<accession>F8NEM2</accession>
<dbReference type="HOGENOM" id="CLU_2623516_0_0_1"/>
<dbReference type="KEGG" id="sla:SERLADRAFT_432246"/>
<organism>
    <name type="scientific">Serpula lacrymans var. lacrymans (strain S7.9)</name>
    <name type="common">Dry rot fungus</name>
    <dbReference type="NCBI Taxonomy" id="578457"/>
    <lineage>
        <taxon>Eukaryota</taxon>
        <taxon>Fungi</taxon>
        <taxon>Dikarya</taxon>
        <taxon>Basidiomycota</taxon>
        <taxon>Agaricomycotina</taxon>
        <taxon>Agaricomycetes</taxon>
        <taxon>Agaricomycetidae</taxon>
        <taxon>Boletales</taxon>
        <taxon>Coniophorineae</taxon>
        <taxon>Serpulaceae</taxon>
        <taxon>Serpula</taxon>
    </lineage>
</organism>
<evidence type="ECO:0000313" key="1">
    <source>
        <dbReference type="EMBL" id="EGO30656.1"/>
    </source>
</evidence>
<evidence type="ECO:0008006" key="2">
    <source>
        <dbReference type="Google" id="ProtNLM"/>
    </source>
</evidence>
<dbReference type="Gene3D" id="3.30.70.270">
    <property type="match status" value="1"/>
</dbReference>
<proteinExistence type="predicted"/>
<dbReference type="AlphaFoldDB" id="F8NEM2"/>
<reference evidence="1" key="1">
    <citation type="submission" date="2011-04" db="EMBL/GenBank/DDBJ databases">
        <title>Evolution of plant cell wall degrading machinery underlies the functional diversity of forest fungi.</title>
        <authorList>
            <consortium name="US DOE Joint Genome Institute (JGI-PGF)"/>
            <person name="Eastwood D.C."/>
            <person name="Floudas D."/>
            <person name="Binder M."/>
            <person name="Majcherczyk A."/>
            <person name="Schneider P."/>
            <person name="Aerts A."/>
            <person name="Asiegbu F.O."/>
            <person name="Baker S.E."/>
            <person name="Barry K."/>
            <person name="Bendiksby M."/>
            <person name="Blumentritt M."/>
            <person name="Coutinho P.M."/>
            <person name="Cullen D."/>
            <person name="Cullen D."/>
            <person name="Gathman A."/>
            <person name="Goodell B."/>
            <person name="Henrissat B."/>
            <person name="Ihrmark K."/>
            <person name="Kauserud H."/>
            <person name="Kohler A."/>
            <person name="LaButti K."/>
            <person name="Lapidus A."/>
            <person name="Lavin J.L."/>
            <person name="Lee Y.-H."/>
            <person name="Lindquist E."/>
            <person name="Lilly W."/>
            <person name="Lucas S."/>
            <person name="Morin E."/>
            <person name="Murat C."/>
            <person name="Oguiza J.A."/>
            <person name="Park J."/>
            <person name="Pisabarro A.G."/>
            <person name="Riley R."/>
            <person name="Rosling A."/>
            <person name="Salamov A."/>
            <person name="Schmidt O."/>
            <person name="Schmutz J."/>
            <person name="Skrede I."/>
            <person name="Stenlid J."/>
            <person name="Wiebenga A."/>
            <person name="Xie X."/>
            <person name="Kues U."/>
            <person name="Hibbett D.S."/>
            <person name="Hoffmeister D."/>
            <person name="Hogberg N."/>
            <person name="Martin F."/>
            <person name="Grigoriev I.V."/>
            <person name="Watkinson S.C."/>
        </authorList>
    </citation>
    <scope>NUCLEOTIDE SEQUENCE</scope>
    <source>
        <strain evidence="1">S7.9</strain>
    </source>
</reference>
<dbReference type="SUPFAM" id="SSF56672">
    <property type="entry name" value="DNA/RNA polymerases"/>
    <property type="match status" value="1"/>
</dbReference>
<dbReference type="InterPro" id="IPR043128">
    <property type="entry name" value="Rev_trsase/Diguanyl_cyclase"/>
</dbReference>
<protein>
    <recommendedName>
        <fullName evidence="2">Reverse transcriptase domain-containing protein</fullName>
    </recommendedName>
</protein>
<dbReference type="GeneID" id="18813957"/>